<dbReference type="GO" id="GO:0001729">
    <property type="term" value="F:ceramide kinase activity"/>
    <property type="evidence" value="ECO:0007669"/>
    <property type="project" value="UniProtKB-EC"/>
</dbReference>
<dbReference type="EC" id="2.7.1.138" evidence="16"/>
<evidence type="ECO:0000256" key="19">
    <source>
        <dbReference type="ARBA" id="ARBA00050675"/>
    </source>
</evidence>
<dbReference type="InterPro" id="IPR050187">
    <property type="entry name" value="Lipid_Phosphate_FormReg"/>
</dbReference>
<evidence type="ECO:0000256" key="9">
    <source>
        <dbReference type="ARBA" id="ARBA00022741"/>
    </source>
</evidence>
<evidence type="ECO:0000256" key="4">
    <source>
        <dbReference type="ARBA" id="ARBA00004496"/>
    </source>
</evidence>
<comment type="catalytic activity">
    <reaction evidence="17">
        <text>an N-acylsphing-4-enine + ATP = an N-acylsphing-4-enine 1-phosphate + ADP + H(+)</text>
        <dbReference type="Rhea" id="RHEA:17929"/>
        <dbReference type="ChEBI" id="CHEBI:15378"/>
        <dbReference type="ChEBI" id="CHEBI:30616"/>
        <dbReference type="ChEBI" id="CHEBI:52639"/>
        <dbReference type="ChEBI" id="CHEBI:57674"/>
        <dbReference type="ChEBI" id="CHEBI:456216"/>
        <dbReference type="EC" id="2.7.1.138"/>
    </reaction>
    <physiologicalReaction direction="left-to-right" evidence="17">
        <dbReference type="Rhea" id="RHEA:17930"/>
    </physiologicalReaction>
</comment>
<dbReference type="GeneID" id="102838238"/>
<keyword evidence="6" id="KW-0963">Cytoplasm</keyword>
<comment type="function">
    <text evidence="22">Catalyzes specifically the phosphorylation of ceramide to form ceramide 1-phosphate. Acts efficiently on natural and analog ceramides (C6, C8, C16 ceramides, and C8-dihydroceramide), to a lesser extent on C2-ceramide and C6-dihydroceramide, but not on other lipids, such as various sphingosines. Shows a greater preference for D-erythro isomer of ceramides. Binds phosphoinositides.</text>
</comment>
<dbReference type="Proteomes" id="UP000504623">
    <property type="component" value="Unplaced"/>
</dbReference>
<comment type="catalytic activity">
    <reaction evidence="19">
        <text>N-hexadecanoylsphing-4-enine + ATP = N-(hexadecanoyl)-sphing-4-enine-1-phosphate + ADP + H(+)</text>
        <dbReference type="Rhea" id="RHEA:46340"/>
        <dbReference type="ChEBI" id="CHEBI:15378"/>
        <dbReference type="ChEBI" id="CHEBI:30616"/>
        <dbReference type="ChEBI" id="CHEBI:72959"/>
        <dbReference type="ChEBI" id="CHEBI:72963"/>
        <dbReference type="ChEBI" id="CHEBI:456216"/>
    </reaction>
    <physiologicalReaction direction="left-to-right" evidence="19">
        <dbReference type="Rhea" id="RHEA:46341"/>
    </physiologicalReaction>
</comment>
<evidence type="ECO:0000256" key="16">
    <source>
        <dbReference type="ARBA" id="ARBA00026096"/>
    </source>
</evidence>
<comment type="cofactor">
    <cofactor evidence="1">
        <name>Ca(2+)</name>
        <dbReference type="ChEBI" id="CHEBI:29108"/>
    </cofactor>
</comment>
<evidence type="ECO:0000256" key="2">
    <source>
        <dbReference type="ARBA" id="ARBA00001946"/>
    </source>
</evidence>
<dbReference type="InterPro" id="IPR016064">
    <property type="entry name" value="NAD/diacylglycerol_kinase_sf"/>
</dbReference>
<evidence type="ECO:0000256" key="7">
    <source>
        <dbReference type="ARBA" id="ARBA00022553"/>
    </source>
</evidence>
<evidence type="ECO:0000256" key="20">
    <source>
        <dbReference type="ARBA" id="ARBA00050987"/>
    </source>
</evidence>
<dbReference type="RefSeq" id="XP_006866948.1">
    <property type="nucleotide sequence ID" value="XM_006866886.1"/>
</dbReference>
<evidence type="ECO:0000256" key="10">
    <source>
        <dbReference type="ARBA" id="ARBA00022777"/>
    </source>
</evidence>
<dbReference type="Pfam" id="PF25382">
    <property type="entry name" value="PH_CERK"/>
    <property type="match status" value="1"/>
</dbReference>
<accession>A0A9B0TLC2</accession>
<evidence type="ECO:0000256" key="8">
    <source>
        <dbReference type="ARBA" id="ARBA00022679"/>
    </source>
</evidence>
<comment type="catalytic activity">
    <reaction evidence="18">
        <text>N-(hexanoyl)sphing-4-enine + ATP = N-hexanoylsphing-4-enine 1-phosphate + ADP + H(+)</text>
        <dbReference type="Rhea" id="RHEA:43312"/>
        <dbReference type="ChEBI" id="CHEBI:15378"/>
        <dbReference type="ChEBI" id="CHEBI:30616"/>
        <dbReference type="ChEBI" id="CHEBI:63867"/>
        <dbReference type="ChEBI" id="CHEBI:82959"/>
        <dbReference type="ChEBI" id="CHEBI:456216"/>
    </reaction>
    <physiologicalReaction direction="left-to-right" evidence="18">
        <dbReference type="Rhea" id="RHEA:43313"/>
    </physiologicalReaction>
</comment>
<dbReference type="InterPro" id="IPR045363">
    <property type="entry name" value="CERK_C"/>
</dbReference>
<name>A0A9B0TLC2_CHRAS</name>
<evidence type="ECO:0000256" key="3">
    <source>
        <dbReference type="ARBA" id="ARBA00004202"/>
    </source>
</evidence>
<organism evidence="26 27">
    <name type="scientific">Chrysochloris asiatica</name>
    <name type="common">Cape golden mole</name>
    <dbReference type="NCBI Taxonomy" id="185453"/>
    <lineage>
        <taxon>Eukaryota</taxon>
        <taxon>Metazoa</taxon>
        <taxon>Chordata</taxon>
        <taxon>Craniata</taxon>
        <taxon>Vertebrata</taxon>
        <taxon>Euteleostomi</taxon>
        <taxon>Mammalia</taxon>
        <taxon>Eutheria</taxon>
        <taxon>Afrotheria</taxon>
        <taxon>Chrysochloridae</taxon>
        <taxon>Chrysochlorinae</taxon>
        <taxon>Chrysochloris</taxon>
    </lineage>
</organism>
<dbReference type="Pfam" id="PF00781">
    <property type="entry name" value="DAGK_cat"/>
    <property type="match status" value="1"/>
</dbReference>
<keyword evidence="10 27" id="KW-0418">Kinase</keyword>
<protein>
    <recommendedName>
        <fullName evidence="23">Ceramide kinase</fullName>
        <ecNumber evidence="16">2.7.1.138</ecNumber>
    </recommendedName>
    <alternativeName>
        <fullName evidence="24">Acylsphingosine kinase</fullName>
    </alternativeName>
</protein>
<keyword evidence="13" id="KW-0460">Magnesium</keyword>
<evidence type="ECO:0000256" key="13">
    <source>
        <dbReference type="ARBA" id="ARBA00022842"/>
    </source>
</evidence>
<keyword evidence="15" id="KW-0472">Membrane</keyword>
<dbReference type="Gene3D" id="3.40.50.10330">
    <property type="entry name" value="Probable inorganic polyphosphate/atp-NAD kinase, domain 1"/>
    <property type="match status" value="1"/>
</dbReference>
<evidence type="ECO:0000256" key="1">
    <source>
        <dbReference type="ARBA" id="ARBA00001913"/>
    </source>
</evidence>
<evidence type="ECO:0000313" key="26">
    <source>
        <dbReference type="Proteomes" id="UP000504623"/>
    </source>
</evidence>
<evidence type="ECO:0000256" key="23">
    <source>
        <dbReference type="ARBA" id="ARBA00068405"/>
    </source>
</evidence>
<evidence type="ECO:0000256" key="15">
    <source>
        <dbReference type="ARBA" id="ARBA00023136"/>
    </source>
</evidence>
<evidence type="ECO:0000256" key="21">
    <source>
        <dbReference type="ARBA" id="ARBA00052626"/>
    </source>
</evidence>
<gene>
    <name evidence="27" type="primary">CERK</name>
</gene>
<dbReference type="AlphaFoldDB" id="A0A9B0TLC2"/>
<dbReference type="FunFam" id="2.60.200.40:FF:000014">
    <property type="entry name" value="Ceramide kinase"/>
    <property type="match status" value="1"/>
</dbReference>
<dbReference type="SMART" id="SM00046">
    <property type="entry name" value="DAGKc"/>
    <property type="match status" value="1"/>
</dbReference>
<sequence length="530" mass="59598">MEPLSSLLWVKAQSCSVSLEPARARLRWWRSPGPAGAPGADACCVPISEIIAVEEAGVNKKHCPSGKWQKMEKPHAFTVHCVKRARRHRWKRAQVTFWCMDEQLCNLWVQTIRELLGKLTCRPKHLLVFINPFGGKRQGKRIYEKKVAPLFALASITTEIIVTERPNHAKESLYEMNMDKYDGIVCVGGDGTFSEVLHGLIGRTQRNAGVDQNHPRSTLVSSPLRIGIIPSGSTDCVCYSTVGTNDAETSALHIIVGDSLPMDVSSVHHNNTLLRYSVSLLGYGFYGDIIKDSEKKRWMGLIRYDFSGLKTFLSHQCYEGTVSFLPAQHTVGSPRDQKPCRAGCFVCRQSRQQLEEEQKKSLYGLENTEEVEEWKVVCGKFLVINATNMSCACPRSPGGLSPAAHLGDGSSDLIIIRKCSRFNFLRFLIRHTNQYDQFDFTFVEVYRVKKFQFTSKHLEEEDRDLRKGSKKRFGQLCSENPACCCPASNSTWNCDGEVLNSSAIEVRVHCQLVQLFARGIEENPKQAVQS</sequence>
<dbReference type="InterPro" id="IPR017438">
    <property type="entry name" value="ATP-NAD_kinase_N"/>
</dbReference>
<dbReference type="InterPro" id="IPR001206">
    <property type="entry name" value="Diacylglycerol_kinase_cat_dom"/>
</dbReference>
<dbReference type="PANTHER" id="PTHR12358">
    <property type="entry name" value="SPHINGOSINE KINASE"/>
    <property type="match status" value="1"/>
</dbReference>
<keyword evidence="11" id="KW-0106">Calcium</keyword>
<evidence type="ECO:0000256" key="14">
    <source>
        <dbReference type="ARBA" id="ARBA00023098"/>
    </source>
</evidence>
<dbReference type="GO" id="GO:0005524">
    <property type="term" value="F:ATP binding"/>
    <property type="evidence" value="ECO:0007669"/>
    <property type="project" value="UniProtKB-KW"/>
</dbReference>
<evidence type="ECO:0000256" key="17">
    <source>
        <dbReference type="ARBA" id="ARBA00048034"/>
    </source>
</evidence>
<keyword evidence="14" id="KW-0443">Lipid metabolism</keyword>
<comment type="catalytic activity">
    <reaction evidence="21">
        <text>N-hexanoyl-(4R)-hydroxysphinganine + ATP = N-hexanoyl-(4R)-hydroxysphinganine-1-phosphate + ADP + H(+)</text>
        <dbReference type="Rhea" id="RHEA:47916"/>
        <dbReference type="ChEBI" id="CHEBI:15378"/>
        <dbReference type="ChEBI" id="CHEBI:30616"/>
        <dbReference type="ChEBI" id="CHEBI:88095"/>
        <dbReference type="ChEBI" id="CHEBI:88096"/>
        <dbReference type="ChEBI" id="CHEBI:456216"/>
    </reaction>
    <physiologicalReaction direction="left-to-right" evidence="21">
        <dbReference type="Rhea" id="RHEA:47917"/>
    </physiologicalReaction>
</comment>
<keyword evidence="7" id="KW-0597">Phosphoprotein</keyword>
<dbReference type="GO" id="GO:0006672">
    <property type="term" value="P:ceramide metabolic process"/>
    <property type="evidence" value="ECO:0007669"/>
    <property type="project" value="TreeGrafter"/>
</dbReference>
<dbReference type="GO" id="GO:0005886">
    <property type="term" value="C:plasma membrane"/>
    <property type="evidence" value="ECO:0007669"/>
    <property type="project" value="UniProtKB-SubCell"/>
</dbReference>
<keyword evidence="12" id="KW-0067">ATP-binding</keyword>
<evidence type="ECO:0000256" key="18">
    <source>
        <dbReference type="ARBA" id="ARBA00048876"/>
    </source>
</evidence>
<dbReference type="FunFam" id="3.40.50.10330:FF:000022">
    <property type="entry name" value="Ceramide kinase"/>
    <property type="match status" value="1"/>
</dbReference>
<proteinExistence type="predicted"/>
<dbReference type="CTD" id="64781"/>
<evidence type="ECO:0000256" key="12">
    <source>
        <dbReference type="ARBA" id="ARBA00022840"/>
    </source>
</evidence>
<feature type="domain" description="DAGKc" evidence="25">
    <location>
        <begin position="121"/>
        <end position="271"/>
    </location>
</feature>
<dbReference type="PROSITE" id="PS50146">
    <property type="entry name" value="DAGK"/>
    <property type="match status" value="1"/>
</dbReference>
<evidence type="ECO:0000313" key="27">
    <source>
        <dbReference type="RefSeq" id="XP_006866948.1"/>
    </source>
</evidence>
<comment type="cofactor">
    <cofactor evidence="2">
        <name>Mg(2+)</name>
        <dbReference type="ChEBI" id="CHEBI:18420"/>
    </cofactor>
</comment>
<dbReference type="OrthoDB" id="530923at2759"/>
<keyword evidence="9" id="KW-0547">Nucleotide-binding</keyword>
<evidence type="ECO:0000256" key="6">
    <source>
        <dbReference type="ARBA" id="ARBA00022490"/>
    </source>
</evidence>
<evidence type="ECO:0000256" key="11">
    <source>
        <dbReference type="ARBA" id="ARBA00022837"/>
    </source>
</evidence>
<dbReference type="Gene3D" id="2.60.200.40">
    <property type="match status" value="1"/>
</dbReference>
<dbReference type="InterPro" id="IPR057465">
    <property type="entry name" value="CERK_PH"/>
</dbReference>
<dbReference type="GO" id="GO:0005737">
    <property type="term" value="C:cytoplasm"/>
    <property type="evidence" value="ECO:0007669"/>
    <property type="project" value="UniProtKB-SubCell"/>
</dbReference>
<dbReference type="SUPFAM" id="SSF111331">
    <property type="entry name" value="NAD kinase/diacylglycerol kinase-like"/>
    <property type="match status" value="1"/>
</dbReference>
<evidence type="ECO:0000256" key="24">
    <source>
        <dbReference type="ARBA" id="ARBA00080237"/>
    </source>
</evidence>
<keyword evidence="8" id="KW-0808">Transferase</keyword>
<dbReference type="PANTHER" id="PTHR12358:SF25">
    <property type="entry name" value="CERAMIDE KINASE"/>
    <property type="match status" value="1"/>
</dbReference>
<keyword evidence="5" id="KW-1003">Cell membrane</keyword>
<evidence type="ECO:0000256" key="22">
    <source>
        <dbReference type="ARBA" id="ARBA00055034"/>
    </source>
</evidence>
<reference evidence="27" key="1">
    <citation type="submission" date="2025-08" db="UniProtKB">
        <authorList>
            <consortium name="RefSeq"/>
        </authorList>
    </citation>
    <scope>IDENTIFICATION</scope>
    <source>
        <tissue evidence="27">Spleen</tissue>
    </source>
</reference>
<keyword evidence="26" id="KW-1185">Reference proteome</keyword>
<evidence type="ECO:0000259" key="25">
    <source>
        <dbReference type="PROSITE" id="PS50146"/>
    </source>
</evidence>
<comment type="subcellular location">
    <subcellularLocation>
        <location evidence="3">Cell membrane</location>
        <topology evidence="3">Peripheral membrane protein</topology>
    </subcellularLocation>
    <subcellularLocation>
        <location evidence="4">Cytoplasm</location>
    </subcellularLocation>
</comment>
<dbReference type="Pfam" id="PF19280">
    <property type="entry name" value="CERK_C"/>
    <property type="match status" value="1"/>
</dbReference>
<comment type="catalytic activity">
    <reaction evidence="20">
        <text>N-(acetyl)-sphing-4-enine + ATP = N-(acetyl)-sphing-4-enine-1-phosphate + ADP + H(+)</text>
        <dbReference type="Rhea" id="RHEA:47904"/>
        <dbReference type="ChEBI" id="CHEBI:15378"/>
        <dbReference type="ChEBI" id="CHEBI:30616"/>
        <dbReference type="ChEBI" id="CHEBI:46979"/>
        <dbReference type="ChEBI" id="CHEBI:85375"/>
        <dbReference type="ChEBI" id="CHEBI:456216"/>
    </reaction>
    <physiologicalReaction direction="left-to-right" evidence="20">
        <dbReference type="Rhea" id="RHEA:47905"/>
    </physiologicalReaction>
</comment>
<evidence type="ECO:0000256" key="5">
    <source>
        <dbReference type="ARBA" id="ARBA00022475"/>
    </source>
</evidence>